<dbReference type="EMBL" id="CAUYUJ010021374">
    <property type="protein sequence ID" value="CAK0904219.1"/>
    <property type="molecule type" value="Genomic_DNA"/>
</dbReference>
<protein>
    <submittedName>
        <fullName evidence="2">Uncharacterized protein</fullName>
    </submittedName>
</protein>
<comment type="caution">
    <text evidence="2">The sequence shown here is derived from an EMBL/GenBank/DDBJ whole genome shotgun (WGS) entry which is preliminary data.</text>
</comment>
<organism evidence="2 3">
    <name type="scientific">Prorocentrum cordatum</name>
    <dbReference type="NCBI Taxonomy" id="2364126"/>
    <lineage>
        <taxon>Eukaryota</taxon>
        <taxon>Sar</taxon>
        <taxon>Alveolata</taxon>
        <taxon>Dinophyceae</taxon>
        <taxon>Prorocentrales</taxon>
        <taxon>Prorocentraceae</taxon>
        <taxon>Prorocentrum</taxon>
    </lineage>
</organism>
<gene>
    <name evidence="2" type="ORF">PCOR1329_LOCUS80324</name>
</gene>
<reference evidence="2" key="1">
    <citation type="submission" date="2023-10" db="EMBL/GenBank/DDBJ databases">
        <authorList>
            <person name="Chen Y."/>
            <person name="Shah S."/>
            <person name="Dougan E. K."/>
            <person name="Thang M."/>
            <person name="Chan C."/>
        </authorList>
    </citation>
    <scope>NUCLEOTIDE SEQUENCE [LARGE SCALE GENOMIC DNA]</scope>
</reference>
<sequence>MAAQAARLRWALRRELPRGVGKVAEDIVVHLAQSLEEPSAQEEGEVVEDWPRADLRSSASSSTSRPGPTRRARVACACASCGASAPAARRAASRPRPAPGPRSRPRATPARPAPRPAGRAGRPAAGGRRRAPRRPRGSTGRRRTYVRWLSEWMERLCIAEYAAAARGWCAEMGAAEVDEVLDEWEGFCDALRLKPLQRKRVRRDAEGRALACPPGSEPHARCWPSVPAAPPEEELERRALRQNPQLGRPTSQVWWPARSATTTQT</sequence>
<accession>A0ABN9XVT4</accession>
<evidence type="ECO:0000313" key="2">
    <source>
        <dbReference type="EMBL" id="CAK0904219.1"/>
    </source>
</evidence>
<evidence type="ECO:0000256" key="1">
    <source>
        <dbReference type="SAM" id="MobiDB-lite"/>
    </source>
</evidence>
<feature type="region of interest" description="Disordered" evidence="1">
    <location>
        <begin position="233"/>
        <end position="265"/>
    </location>
</feature>
<dbReference type="Proteomes" id="UP001189429">
    <property type="component" value="Unassembled WGS sequence"/>
</dbReference>
<feature type="compositionally biased region" description="Basic residues" evidence="1">
    <location>
        <begin position="127"/>
        <end position="142"/>
    </location>
</feature>
<feature type="region of interest" description="Disordered" evidence="1">
    <location>
        <begin position="87"/>
        <end position="142"/>
    </location>
</feature>
<evidence type="ECO:0000313" key="3">
    <source>
        <dbReference type="Proteomes" id="UP001189429"/>
    </source>
</evidence>
<name>A0ABN9XVT4_9DINO</name>
<feature type="compositionally biased region" description="Acidic residues" evidence="1">
    <location>
        <begin position="39"/>
        <end position="48"/>
    </location>
</feature>
<keyword evidence="3" id="KW-1185">Reference proteome</keyword>
<feature type="region of interest" description="Disordered" evidence="1">
    <location>
        <begin position="33"/>
        <end position="70"/>
    </location>
</feature>
<feature type="compositionally biased region" description="Low complexity" evidence="1">
    <location>
        <begin position="56"/>
        <end position="67"/>
    </location>
</feature>
<feature type="compositionally biased region" description="Low complexity" evidence="1">
    <location>
        <begin position="106"/>
        <end position="126"/>
    </location>
</feature>
<feature type="compositionally biased region" description="Polar residues" evidence="1">
    <location>
        <begin position="242"/>
        <end position="265"/>
    </location>
</feature>
<proteinExistence type="predicted"/>